<dbReference type="NCBIfam" id="TIGR01455">
    <property type="entry name" value="glmM"/>
    <property type="match status" value="1"/>
</dbReference>
<feature type="domain" description="Alpha-D-phosphohexomutase alpha/beta/alpha" evidence="10">
    <location>
        <begin position="4"/>
        <end position="134"/>
    </location>
</feature>
<dbReference type="InterPro" id="IPR016066">
    <property type="entry name" value="A-D-PHexomutase_CS"/>
</dbReference>
<feature type="binding site" evidence="6">
    <location>
        <position position="243"/>
    </location>
    <ligand>
        <name>Mg(2+)</name>
        <dbReference type="ChEBI" id="CHEBI:18420"/>
    </ligand>
</feature>
<dbReference type="Gene3D" id="3.40.120.10">
    <property type="entry name" value="Alpha-D-Glucose-1,6-Bisphosphate, subunit A, domain 3"/>
    <property type="match status" value="3"/>
</dbReference>
<dbReference type="HAMAP" id="MF_01554_B">
    <property type="entry name" value="GlmM_B"/>
    <property type="match status" value="1"/>
</dbReference>
<dbReference type="EMBL" id="GU474855">
    <property type="protein sequence ID" value="ADI17147.1"/>
    <property type="molecule type" value="Genomic_DNA"/>
</dbReference>
<dbReference type="FunFam" id="3.40.120.10:FF:000001">
    <property type="entry name" value="Phosphoglucosamine mutase"/>
    <property type="match status" value="1"/>
</dbReference>
<comment type="function">
    <text evidence="6 8">Catalyzes the conversion of glucosamine-6-phosphate to glucosamine-1-phosphate.</text>
</comment>
<sequence>MEKKYFGTDGIRGKVGQSPITPDWCVHLGWAIGRYLLNSGDEARILIGKDTRISGYMLESALQSGLISAGATVELLGPMPTPAIAYLTRELEADGAIVISASHNPYEDNGIKIFDGKGEKLQDRDELVIENLLAQPIKTVSAAELGKANRITVAQEQYSDFCVGQVAWPLAIKDLKIVVDCANGATYQVAPLVFSKLGLNPIFIASSPDGLNINKDCGSTSLEFLRETIAQEKADLGIAFDGDGDRVCLLDHQGRLLDGDDILYLLATDLFDRGEEFGGVVGTHMTNMAFELAFRDKGIPFFRSDVGDRNVIRAMKERGWLLGGEGSGHILNLKKTNTGDGLITALQILEIIDKKKKSLAQIGNTVSKYPQILKNIRCRDPESLLSNHTFCSEIRSCTGRLGEKGRILVRKSGTEPLVRVMVEGQNRQEIETIGDHLEFVAVSIRQF</sequence>
<evidence type="ECO:0000259" key="11">
    <source>
        <dbReference type="Pfam" id="PF02879"/>
    </source>
</evidence>
<evidence type="ECO:0000256" key="5">
    <source>
        <dbReference type="ARBA" id="ARBA00023235"/>
    </source>
</evidence>
<dbReference type="InterPro" id="IPR005846">
    <property type="entry name" value="A-D-PHexomutase_a/b/a-III"/>
</dbReference>
<dbReference type="GO" id="GO:0005975">
    <property type="term" value="P:carbohydrate metabolic process"/>
    <property type="evidence" value="ECO:0007669"/>
    <property type="project" value="InterPro"/>
</dbReference>
<dbReference type="Pfam" id="PF02878">
    <property type="entry name" value="PGM_PMM_I"/>
    <property type="match status" value="1"/>
</dbReference>
<feature type="binding site" description="via phosphate group" evidence="6">
    <location>
        <position position="102"/>
    </location>
    <ligand>
        <name>Mg(2+)</name>
        <dbReference type="ChEBI" id="CHEBI:18420"/>
    </ligand>
</feature>
<feature type="binding site" evidence="6">
    <location>
        <position position="245"/>
    </location>
    <ligand>
        <name>Mg(2+)</name>
        <dbReference type="ChEBI" id="CHEBI:18420"/>
    </ligand>
</feature>
<dbReference type="InterPro" id="IPR005845">
    <property type="entry name" value="A-D-PHexomutase_a/b/a-II"/>
</dbReference>
<evidence type="ECO:0000256" key="3">
    <source>
        <dbReference type="ARBA" id="ARBA00022723"/>
    </source>
</evidence>
<dbReference type="Pfam" id="PF00408">
    <property type="entry name" value="PGM_PMM_IV"/>
    <property type="match status" value="1"/>
</dbReference>
<evidence type="ECO:0000256" key="6">
    <source>
        <dbReference type="HAMAP-Rule" id="MF_01554"/>
    </source>
</evidence>
<dbReference type="GO" id="GO:0008966">
    <property type="term" value="F:phosphoglucosamine mutase activity"/>
    <property type="evidence" value="ECO:0007669"/>
    <property type="project" value="UniProtKB-UniRule"/>
</dbReference>
<evidence type="ECO:0000256" key="8">
    <source>
        <dbReference type="RuleBase" id="RU004327"/>
    </source>
</evidence>
<evidence type="ECO:0000259" key="10">
    <source>
        <dbReference type="Pfam" id="PF02878"/>
    </source>
</evidence>
<dbReference type="GO" id="GO:0009252">
    <property type="term" value="P:peptidoglycan biosynthetic process"/>
    <property type="evidence" value="ECO:0007669"/>
    <property type="project" value="TreeGrafter"/>
</dbReference>
<keyword evidence="4 6" id="KW-0460">Magnesium</keyword>
<dbReference type="SUPFAM" id="SSF53738">
    <property type="entry name" value="Phosphoglucomutase, first 3 domains"/>
    <property type="match status" value="3"/>
</dbReference>
<evidence type="ECO:0000256" key="1">
    <source>
        <dbReference type="ARBA" id="ARBA00010231"/>
    </source>
</evidence>
<dbReference type="GO" id="GO:0004615">
    <property type="term" value="F:phosphomannomutase activity"/>
    <property type="evidence" value="ECO:0007669"/>
    <property type="project" value="TreeGrafter"/>
</dbReference>
<dbReference type="CDD" id="cd05802">
    <property type="entry name" value="GlmM"/>
    <property type="match status" value="1"/>
</dbReference>
<protein>
    <recommendedName>
        <fullName evidence="6 8">Phosphoglucosamine mutase</fullName>
        <ecNumber evidence="6 8">5.4.2.10</ecNumber>
    </recommendedName>
</protein>
<proteinExistence type="inferred from homology"/>
<name>E0XRV6_9GAMM</name>
<dbReference type="InterPro" id="IPR016055">
    <property type="entry name" value="A-D-PHexomutase_a/b/a-I/II/III"/>
</dbReference>
<dbReference type="PRINTS" id="PR00509">
    <property type="entry name" value="PGMPMM"/>
</dbReference>
<evidence type="ECO:0000256" key="4">
    <source>
        <dbReference type="ARBA" id="ARBA00022842"/>
    </source>
</evidence>
<dbReference type="GO" id="GO:0000287">
    <property type="term" value="F:magnesium ion binding"/>
    <property type="evidence" value="ECO:0007669"/>
    <property type="project" value="UniProtKB-UniRule"/>
</dbReference>
<evidence type="ECO:0000256" key="7">
    <source>
        <dbReference type="RuleBase" id="RU004326"/>
    </source>
</evidence>
<dbReference type="InterPro" id="IPR050060">
    <property type="entry name" value="Phosphoglucosamine_mutase"/>
</dbReference>
<dbReference type="InterPro" id="IPR005843">
    <property type="entry name" value="A-D-PHexomutase_C"/>
</dbReference>
<dbReference type="AlphaFoldDB" id="E0XRV6"/>
<dbReference type="GO" id="GO:0006048">
    <property type="term" value="P:UDP-N-acetylglucosamine biosynthetic process"/>
    <property type="evidence" value="ECO:0007669"/>
    <property type="project" value="TreeGrafter"/>
</dbReference>
<dbReference type="EC" id="5.4.2.10" evidence="6 8"/>
<evidence type="ECO:0000313" key="13">
    <source>
        <dbReference type="EMBL" id="ADI17147.1"/>
    </source>
</evidence>
<feature type="binding site" evidence="6">
    <location>
        <position position="241"/>
    </location>
    <ligand>
        <name>Mg(2+)</name>
        <dbReference type="ChEBI" id="CHEBI:18420"/>
    </ligand>
</feature>
<dbReference type="PANTHER" id="PTHR42946">
    <property type="entry name" value="PHOSPHOHEXOSE MUTASE"/>
    <property type="match status" value="1"/>
</dbReference>
<keyword evidence="2 6" id="KW-0597">Phosphoprotein</keyword>
<accession>E0XRV6</accession>
<evidence type="ECO:0000256" key="2">
    <source>
        <dbReference type="ARBA" id="ARBA00022553"/>
    </source>
</evidence>
<comment type="catalytic activity">
    <reaction evidence="6 8">
        <text>alpha-D-glucosamine 1-phosphate = D-glucosamine 6-phosphate</text>
        <dbReference type="Rhea" id="RHEA:23424"/>
        <dbReference type="ChEBI" id="CHEBI:58516"/>
        <dbReference type="ChEBI" id="CHEBI:58725"/>
        <dbReference type="EC" id="5.4.2.10"/>
    </reaction>
</comment>
<keyword evidence="5 6" id="KW-0413">Isomerase</keyword>
<dbReference type="PROSITE" id="PS00710">
    <property type="entry name" value="PGM_PMM"/>
    <property type="match status" value="1"/>
</dbReference>
<feature type="domain" description="Alpha-D-phosphohexomutase alpha/beta/alpha" evidence="12">
    <location>
        <begin position="258"/>
        <end position="364"/>
    </location>
</feature>
<dbReference type="SUPFAM" id="SSF55957">
    <property type="entry name" value="Phosphoglucomutase, C-terminal domain"/>
    <property type="match status" value="1"/>
</dbReference>
<dbReference type="InterPro" id="IPR005841">
    <property type="entry name" value="Alpha-D-phosphohexomutase_SF"/>
</dbReference>
<comment type="similarity">
    <text evidence="1 6 7">Belongs to the phosphohexose mutase family.</text>
</comment>
<comment type="cofactor">
    <cofactor evidence="6">
        <name>Mg(2+)</name>
        <dbReference type="ChEBI" id="CHEBI:18420"/>
    </cofactor>
    <text evidence="6">Binds 1 Mg(2+) ion per subunit.</text>
</comment>
<feature type="domain" description="Alpha-D-phosphohexomutase alpha/beta/alpha" evidence="11">
    <location>
        <begin position="157"/>
        <end position="254"/>
    </location>
</feature>
<gene>
    <name evidence="6" type="primary">glmM</name>
</gene>
<dbReference type="PANTHER" id="PTHR42946:SF1">
    <property type="entry name" value="PHOSPHOGLUCOMUTASE (ALPHA-D-GLUCOSE-1,6-BISPHOSPHATE-DEPENDENT)"/>
    <property type="match status" value="1"/>
</dbReference>
<dbReference type="InterPro" id="IPR036900">
    <property type="entry name" value="A-D-PHexomutase_C_sf"/>
</dbReference>
<evidence type="ECO:0000259" key="9">
    <source>
        <dbReference type="Pfam" id="PF00408"/>
    </source>
</evidence>
<dbReference type="NCBIfam" id="NF008139">
    <property type="entry name" value="PRK10887.1"/>
    <property type="match status" value="1"/>
</dbReference>
<dbReference type="Gene3D" id="3.30.310.50">
    <property type="entry name" value="Alpha-D-phosphohexomutase, C-terminal domain"/>
    <property type="match status" value="1"/>
</dbReference>
<organism evidence="13">
    <name type="scientific">uncultured gamma proteobacterium HF0070_08D07</name>
    <dbReference type="NCBI Taxonomy" id="710983"/>
    <lineage>
        <taxon>Bacteria</taxon>
        <taxon>Pseudomonadati</taxon>
        <taxon>Pseudomonadota</taxon>
        <taxon>Gammaproteobacteria</taxon>
        <taxon>environmental samples</taxon>
    </lineage>
</organism>
<feature type="active site" description="Phosphoserine intermediate" evidence="6">
    <location>
        <position position="102"/>
    </location>
</feature>
<dbReference type="GO" id="GO:0005829">
    <property type="term" value="C:cytosol"/>
    <property type="evidence" value="ECO:0007669"/>
    <property type="project" value="TreeGrafter"/>
</dbReference>
<dbReference type="Pfam" id="PF02879">
    <property type="entry name" value="PGM_PMM_II"/>
    <property type="match status" value="1"/>
</dbReference>
<feature type="domain" description="Alpha-D-phosphohexomutase C-terminal" evidence="9">
    <location>
        <begin position="399"/>
        <end position="433"/>
    </location>
</feature>
<feature type="modified residue" description="Phosphoserine" evidence="6">
    <location>
        <position position="102"/>
    </location>
</feature>
<reference evidence="13" key="1">
    <citation type="journal article" date="2011" name="Environ. Microbiol.">
        <title>Time-series analyses of Monterey Bay coastal microbial picoplankton using a 'genome proxy' microarray.</title>
        <authorList>
            <person name="Rich V.I."/>
            <person name="Pham V.D."/>
            <person name="Eppley J."/>
            <person name="Shi Y."/>
            <person name="DeLong E.F."/>
        </authorList>
    </citation>
    <scope>NUCLEOTIDE SEQUENCE</scope>
</reference>
<dbReference type="InterPro" id="IPR006352">
    <property type="entry name" value="GlmM_bact"/>
</dbReference>
<keyword evidence="3 6" id="KW-0479">Metal-binding</keyword>
<dbReference type="InterPro" id="IPR005844">
    <property type="entry name" value="A-D-PHexomutase_a/b/a-I"/>
</dbReference>
<dbReference type="FunFam" id="3.40.120.10:FF:000003">
    <property type="entry name" value="Phosphoglucosamine mutase"/>
    <property type="match status" value="1"/>
</dbReference>
<evidence type="ECO:0000259" key="12">
    <source>
        <dbReference type="Pfam" id="PF02880"/>
    </source>
</evidence>
<comment type="PTM">
    <text evidence="6">Activated by phosphorylation.</text>
</comment>
<dbReference type="Pfam" id="PF02880">
    <property type="entry name" value="PGM_PMM_III"/>
    <property type="match status" value="1"/>
</dbReference>